<name>A0A081CU00_9HYPH</name>
<dbReference type="InterPro" id="IPR035093">
    <property type="entry name" value="RelE/ParE_toxin_dom_sf"/>
</dbReference>
<comment type="caution">
    <text evidence="2">The sequence shown here is derived from an EMBL/GenBank/DDBJ whole genome shotgun (WGS) entry which is preliminary data.</text>
</comment>
<evidence type="ECO:0008006" key="4">
    <source>
        <dbReference type="Google" id="ProtNLM"/>
    </source>
</evidence>
<accession>A0A081CU00</accession>
<keyword evidence="1" id="KW-1277">Toxin-antitoxin system</keyword>
<dbReference type="AlphaFoldDB" id="A0A081CU00"/>
<dbReference type="OrthoDB" id="5570653at2"/>
<evidence type="ECO:0000313" key="3">
    <source>
        <dbReference type="Proteomes" id="UP000028701"/>
    </source>
</evidence>
<dbReference type="Proteomes" id="UP000028701">
    <property type="component" value="Unassembled WGS sequence"/>
</dbReference>
<dbReference type="eggNOG" id="COG2026">
    <property type="taxonomic scope" value="Bacteria"/>
</dbReference>
<dbReference type="InterPro" id="IPR007712">
    <property type="entry name" value="RelE/ParE_toxin"/>
</dbReference>
<dbReference type="SUPFAM" id="SSF143011">
    <property type="entry name" value="RelE-like"/>
    <property type="match status" value="1"/>
</dbReference>
<reference evidence="2 3" key="1">
    <citation type="submission" date="2014-08" db="EMBL/GenBank/DDBJ databases">
        <title>Whole genome shotgun sequence of Rhizobium rubi NBRC 13261.</title>
        <authorList>
            <person name="Katano-Makiyama Y."/>
            <person name="Hosoyama A."/>
            <person name="Hashimoto M."/>
            <person name="Hosoyama Y."/>
            <person name="Noguchi M."/>
            <person name="Tsuchikane K."/>
            <person name="Uohara A."/>
            <person name="Ohji S."/>
            <person name="Ichikawa N."/>
            <person name="Kimura A."/>
            <person name="Yamazoe A."/>
            <person name="Fujita N."/>
        </authorList>
    </citation>
    <scope>NUCLEOTIDE SEQUENCE [LARGE SCALE GENOMIC DNA]</scope>
    <source>
        <strain evidence="2 3">NBRC 13261</strain>
    </source>
</reference>
<evidence type="ECO:0000256" key="1">
    <source>
        <dbReference type="ARBA" id="ARBA00022649"/>
    </source>
</evidence>
<dbReference type="EMBL" id="BBJU01000008">
    <property type="protein sequence ID" value="GAK70146.1"/>
    <property type="molecule type" value="Genomic_DNA"/>
</dbReference>
<protein>
    <recommendedName>
        <fullName evidence="4">Toxin-antitoxin system toxin component</fullName>
    </recommendedName>
</protein>
<proteinExistence type="predicted"/>
<evidence type="ECO:0000313" key="2">
    <source>
        <dbReference type="EMBL" id="GAK70146.1"/>
    </source>
</evidence>
<gene>
    <name evidence="2" type="ORF">RRU01S_08_00490</name>
</gene>
<organism evidence="2 3">
    <name type="scientific">Agrobacterium rubi TR3 = NBRC 13261</name>
    <dbReference type="NCBI Taxonomy" id="1368415"/>
    <lineage>
        <taxon>Bacteria</taxon>
        <taxon>Pseudomonadati</taxon>
        <taxon>Pseudomonadota</taxon>
        <taxon>Alphaproteobacteria</taxon>
        <taxon>Hyphomicrobiales</taxon>
        <taxon>Rhizobiaceae</taxon>
        <taxon>Rhizobium/Agrobacterium group</taxon>
        <taxon>Agrobacterium</taxon>
    </lineage>
</organism>
<sequence>MTWKIEYHSDFRTKVADIDPSLRHRIRSFLHEQVAALDDPRKIGANLGNYWRYWESGLRFICDIQDQKRSILVIEIGHLPKKSIAEP</sequence>
<dbReference type="Gene3D" id="3.30.2310.20">
    <property type="entry name" value="RelE-like"/>
    <property type="match status" value="1"/>
</dbReference>
<dbReference type="Pfam" id="PF05016">
    <property type="entry name" value="ParE_toxin"/>
    <property type="match status" value="1"/>
</dbReference>
<dbReference type="RefSeq" id="WP_045229739.1">
    <property type="nucleotide sequence ID" value="NZ_BBJU01000008.1"/>
</dbReference>